<dbReference type="Gene3D" id="3.40.50.1820">
    <property type="entry name" value="alpha/beta hydrolase"/>
    <property type="match status" value="1"/>
</dbReference>
<dbReference type="GO" id="GO:0003824">
    <property type="term" value="F:catalytic activity"/>
    <property type="evidence" value="ECO:0007669"/>
    <property type="project" value="UniProtKB-ARBA"/>
</dbReference>
<dbReference type="InterPro" id="IPR000073">
    <property type="entry name" value="AB_hydrolase_1"/>
</dbReference>
<dbReference type="PANTHER" id="PTHR36837">
    <property type="entry name" value="POLY(3-HYDROXYALKANOATE) POLYMERASE SUBUNIT PHAC"/>
    <property type="match status" value="1"/>
</dbReference>
<dbReference type="SUPFAM" id="SSF53474">
    <property type="entry name" value="alpha/beta-Hydrolases"/>
    <property type="match status" value="1"/>
</dbReference>
<sequence>MTNWATATPFEISSYDNPETIRMRKYATGTHLVVHGTEVETGLTPKEAIWQRGEAMLYRYQPSRQKKYPVPILIVYAPILRPYILDLVPGNSLVEYLLGEGFDVYLLDWGNAGPEDKHLTFEDWILDYMPEAVEGVLSYSQSEELTIFGYCQGGTMSAMYASLFPEEHLKNLILLATPTDFAPEDPGIFGLWTLWSRNSENYFDPDSVVEAFGNVPEDFLKRLNETWSSMLGPLPNLAGSYAKTWDRIMPKKTMAAWLAVSKWVDDGKPFPGEAFRQWIREFYQHNKLPKGEIELRGQRVDLSNIECPLLNIAGSKDFICPVAQAEATMDLVGSRDKEHLILDAGHVGLMAGPVAKEELWPRVRDWLEPRSNSHGG</sequence>
<accession>A0A6J4P2X4</accession>
<reference evidence="2" key="1">
    <citation type="submission" date="2020-02" db="EMBL/GenBank/DDBJ databases">
        <authorList>
            <person name="Meier V. D."/>
        </authorList>
    </citation>
    <scope>NUCLEOTIDE SEQUENCE</scope>
    <source>
        <strain evidence="2">AVDCRST_MAG78</strain>
    </source>
</reference>
<feature type="domain" description="AB hydrolase-1" evidence="1">
    <location>
        <begin position="93"/>
        <end position="352"/>
    </location>
</feature>
<organism evidence="2">
    <name type="scientific">uncultured Rubrobacteraceae bacterium</name>
    <dbReference type="NCBI Taxonomy" id="349277"/>
    <lineage>
        <taxon>Bacteria</taxon>
        <taxon>Bacillati</taxon>
        <taxon>Actinomycetota</taxon>
        <taxon>Rubrobacteria</taxon>
        <taxon>Rubrobacterales</taxon>
        <taxon>Rubrobacteraceae</taxon>
        <taxon>environmental samples</taxon>
    </lineage>
</organism>
<dbReference type="EMBL" id="CADCVB010000002">
    <property type="protein sequence ID" value="CAA9404642.1"/>
    <property type="molecule type" value="Genomic_DNA"/>
</dbReference>
<dbReference type="Pfam" id="PF00561">
    <property type="entry name" value="Abhydrolase_1"/>
    <property type="match status" value="1"/>
</dbReference>
<gene>
    <name evidence="2" type="ORF">AVDCRST_MAG78-40</name>
</gene>
<evidence type="ECO:0000259" key="1">
    <source>
        <dbReference type="Pfam" id="PF00561"/>
    </source>
</evidence>
<dbReference type="InterPro" id="IPR051321">
    <property type="entry name" value="PHA/PHB_synthase"/>
</dbReference>
<dbReference type="PANTHER" id="PTHR36837:SF2">
    <property type="entry name" value="POLY(3-HYDROXYALKANOATE) POLYMERASE SUBUNIT PHAC"/>
    <property type="match status" value="1"/>
</dbReference>
<dbReference type="AlphaFoldDB" id="A0A6J4P2X4"/>
<dbReference type="InterPro" id="IPR029058">
    <property type="entry name" value="AB_hydrolase_fold"/>
</dbReference>
<name>A0A6J4P2X4_9ACTN</name>
<protein>
    <submittedName>
        <fullName evidence="2">Polyhydroxyalkanoic acid synthase</fullName>
    </submittedName>
</protein>
<evidence type="ECO:0000313" key="2">
    <source>
        <dbReference type="EMBL" id="CAA9404642.1"/>
    </source>
</evidence>
<proteinExistence type="predicted"/>